<dbReference type="SUPFAM" id="SSF48557">
    <property type="entry name" value="L-aspartase-like"/>
    <property type="match status" value="1"/>
</dbReference>
<proteinExistence type="predicted"/>
<dbReference type="Pfam" id="PF00221">
    <property type="entry name" value="Lyase_aromatic"/>
    <property type="match status" value="1"/>
</dbReference>
<protein>
    <submittedName>
        <fullName evidence="1">Aromatic amino acid lyase family protein</fullName>
    </submittedName>
</protein>
<dbReference type="InterPro" id="IPR008948">
    <property type="entry name" value="L-Aspartase-like"/>
</dbReference>
<dbReference type="Gene3D" id="1.10.275.10">
    <property type="entry name" value="Fumarase/aspartase (N-terminal domain)"/>
    <property type="match status" value="1"/>
</dbReference>
<reference evidence="1 2" key="1">
    <citation type="submission" date="2017-07" db="EMBL/GenBank/DDBJ databases">
        <title>Phylogenetic study on the rhizospheric bacterium Ochrobactrum sp. A44.</title>
        <authorList>
            <person name="Krzyzanowska D.M."/>
            <person name="Ossowicki A."/>
            <person name="Rajewska M."/>
            <person name="Maciag T."/>
            <person name="Kaczynski Z."/>
            <person name="Czerwicka M."/>
            <person name="Jafra S."/>
        </authorList>
    </citation>
    <scope>NUCLEOTIDE SEQUENCE [LARGE SCALE GENOMIC DNA]</scope>
    <source>
        <strain evidence="1 2">A44</strain>
        <plasmid evidence="1 2">unnamed1</plasmid>
    </source>
</reference>
<keyword evidence="1" id="KW-0456">Lyase</keyword>
<keyword evidence="1" id="KW-0614">Plasmid</keyword>
<name>A0A248UMK3_9HYPH</name>
<evidence type="ECO:0000313" key="2">
    <source>
        <dbReference type="Proteomes" id="UP000215256"/>
    </source>
</evidence>
<dbReference type="KEGG" id="och:CES85_2798"/>
<geneLocation type="plasmid" evidence="1 2">
    <name>unnamed1</name>
</geneLocation>
<dbReference type="Gene3D" id="1.20.200.10">
    <property type="entry name" value="Fumarase/aspartase (Central domain)"/>
    <property type="match status" value="1"/>
</dbReference>
<accession>A0A248UMK3</accession>
<dbReference type="EMBL" id="CP022605">
    <property type="protein sequence ID" value="ASV87862.1"/>
    <property type="molecule type" value="Genomic_DNA"/>
</dbReference>
<dbReference type="PANTHER" id="PTHR10362">
    <property type="entry name" value="HISTIDINE AMMONIA-LYASE"/>
    <property type="match status" value="1"/>
</dbReference>
<dbReference type="Proteomes" id="UP000215256">
    <property type="component" value="Plasmid unnamed1"/>
</dbReference>
<gene>
    <name evidence="1" type="ORF">CES85_2798</name>
</gene>
<sequence>MQIVLNGQPLGFADMMKIGNGEVEVAASAEGMERVKASREVLEEAIRNGVPVYGSTTGVGAMKDVSWSDDELEEFNMGLVRAHHFGTGAAFPPSIVRKAIAIRINTILTGQVGCTTGLVDAYLDLMRADVIPVVRRTGSIGCADIGLMGQIGAVLTGVGEAMYQGKRMPASEALKQAGLKPHRMAPRDALASLSANAVSFAAAARALRDAASVIRVMLATSLTASGALGASPDPWLAACHVGTPREALVGKWYCDAAASWQWPVSTHVQDPLSLRMVAQVFGTIIESLLGAGYKILQATGRSDDNPVVVEGRVVTSGGSLPLDVTVLLESVSVCMAHAARNAFNRCVLLGNGHRRGLPLNLVPDGKIATGFGPIIKLAGEIFSRVLSLSSPVSAQSLVVAGGMEDEAAFLPLVIERFERQVEALKRLAALEALLASQAIDIVGDEPQGVAGLIYEQVRKCSPFYEKDRPLSAEVECIEELICSDAIVAQIIDRAPINSFDSFFALGTAPEGTPEATRAKVVVAAPAFKEN</sequence>
<organism evidence="1 2">
    <name type="scientific">Ochrobactrum quorumnocens</name>
    <dbReference type="NCBI Taxonomy" id="271865"/>
    <lineage>
        <taxon>Bacteria</taxon>
        <taxon>Pseudomonadati</taxon>
        <taxon>Pseudomonadota</taxon>
        <taxon>Alphaproteobacteria</taxon>
        <taxon>Hyphomicrobiales</taxon>
        <taxon>Brucellaceae</taxon>
        <taxon>Brucella/Ochrobactrum group</taxon>
        <taxon>Ochrobactrum</taxon>
    </lineage>
</organism>
<dbReference type="InterPro" id="IPR024083">
    <property type="entry name" value="Fumarase/histidase_N"/>
</dbReference>
<dbReference type="AlphaFoldDB" id="A0A248UMK3"/>
<dbReference type="InterPro" id="IPR001106">
    <property type="entry name" value="Aromatic_Lyase"/>
</dbReference>
<evidence type="ECO:0000313" key="1">
    <source>
        <dbReference type="EMBL" id="ASV87862.1"/>
    </source>
</evidence>
<dbReference type="GO" id="GO:0016841">
    <property type="term" value="F:ammonia-lyase activity"/>
    <property type="evidence" value="ECO:0007669"/>
    <property type="project" value="UniProtKB-ARBA"/>
</dbReference>